<dbReference type="Proteomes" id="UP000266172">
    <property type="component" value="Unassembled WGS sequence"/>
</dbReference>
<evidence type="ECO:0000313" key="2">
    <source>
        <dbReference type="EMBL" id="RGS36691.1"/>
    </source>
</evidence>
<organism evidence="2 3">
    <name type="scientific">Roseburia hominis</name>
    <dbReference type="NCBI Taxonomy" id="301301"/>
    <lineage>
        <taxon>Bacteria</taxon>
        <taxon>Bacillati</taxon>
        <taxon>Bacillota</taxon>
        <taxon>Clostridia</taxon>
        <taxon>Lachnospirales</taxon>
        <taxon>Lachnospiraceae</taxon>
        <taxon>Roseburia</taxon>
    </lineage>
</organism>
<comment type="caution">
    <text evidence="2">The sequence shown here is derived from an EMBL/GenBank/DDBJ whole genome shotgun (WGS) entry which is preliminary data.</text>
</comment>
<dbReference type="InterPro" id="IPR001387">
    <property type="entry name" value="Cro/C1-type_HTH"/>
</dbReference>
<dbReference type="CDD" id="cd00093">
    <property type="entry name" value="HTH_XRE"/>
    <property type="match status" value="1"/>
</dbReference>
<sequence length="85" mass="9607">MRKRMAIRINIDVMLAKRKMSVTELSEKVGITMANISILKNGKAKAIRMDTLDKICRSLGCQPGDILEYVEEEGEENGDGRDHDR</sequence>
<dbReference type="AlphaFoldDB" id="A0A395V3D1"/>
<dbReference type="EMBL" id="QRVL01000020">
    <property type="protein sequence ID" value="RGS36691.1"/>
    <property type="molecule type" value="Genomic_DNA"/>
</dbReference>
<dbReference type="InterPro" id="IPR010982">
    <property type="entry name" value="Lambda_DNA-bd_dom_sf"/>
</dbReference>
<feature type="domain" description="HTH cro/C1-type" evidence="1">
    <location>
        <begin position="17"/>
        <end position="66"/>
    </location>
</feature>
<gene>
    <name evidence="2" type="ORF">DWX93_15345</name>
</gene>
<protein>
    <submittedName>
        <fullName evidence="2">Transcriptional regulator</fullName>
    </submittedName>
</protein>
<accession>A0A395V3D1</accession>
<dbReference type="GO" id="GO:0003677">
    <property type="term" value="F:DNA binding"/>
    <property type="evidence" value="ECO:0007669"/>
    <property type="project" value="InterPro"/>
</dbReference>
<dbReference type="PANTHER" id="PTHR37301">
    <property type="entry name" value="DNA-BINDING PROTEIN-RELATED"/>
    <property type="match status" value="1"/>
</dbReference>
<name>A0A395V3D1_9FIRM</name>
<dbReference type="PROSITE" id="PS50943">
    <property type="entry name" value="HTH_CROC1"/>
    <property type="match status" value="1"/>
</dbReference>
<reference evidence="2 3" key="1">
    <citation type="submission" date="2018-08" db="EMBL/GenBank/DDBJ databases">
        <title>A genome reference for cultivated species of the human gut microbiota.</title>
        <authorList>
            <person name="Zou Y."/>
            <person name="Xue W."/>
            <person name="Luo G."/>
        </authorList>
    </citation>
    <scope>NUCLEOTIDE SEQUENCE [LARGE SCALE GENOMIC DNA]</scope>
    <source>
        <strain evidence="2 3">AF22-12AC</strain>
    </source>
</reference>
<dbReference type="SMART" id="SM00530">
    <property type="entry name" value="HTH_XRE"/>
    <property type="match status" value="1"/>
</dbReference>
<dbReference type="Pfam" id="PF13443">
    <property type="entry name" value="HTH_26"/>
    <property type="match status" value="1"/>
</dbReference>
<dbReference type="PANTHER" id="PTHR37301:SF1">
    <property type="entry name" value="DNA-BINDING PROTEIN"/>
    <property type="match status" value="1"/>
</dbReference>
<dbReference type="Gene3D" id="1.10.260.40">
    <property type="entry name" value="lambda repressor-like DNA-binding domains"/>
    <property type="match status" value="1"/>
</dbReference>
<evidence type="ECO:0000313" key="3">
    <source>
        <dbReference type="Proteomes" id="UP000266172"/>
    </source>
</evidence>
<dbReference type="SUPFAM" id="SSF47413">
    <property type="entry name" value="lambda repressor-like DNA-binding domains"/>
    <property type="match status" value="1"/>
</dbReference>
<evidence type="ECO:0000259" key="1">
    <source>
        <dbReference type="PROSITE" id="PS50943"/>
    </source>
</evidence>
<proteinExistence type="predicted"/>